<keyword evidence="2" id="KW-1185">Reference proteome</keyword>
<sequence>MRTNKAPQQLATTLSKLSLLTDKAKYASLIEKLPLELRERIYHYLLDSEVFDVVIRLGRLDNESSGSFWRNRVSNLWGDSTTTDNENENGVLIAEHLSRDHYGSPASAMIRKLLRIKKQFAKEAINFHRHLYKSRKVKIRPILRNDHGEVLRSLLNTMPSENRSLVTHLRLSRFTYEGLTGVSPFDIRHWEYMSGSSGSAGEMQSKAFRELTDIQNLVSSTFPQLTTLDLGCDLQKFFPPGNGSSDPMDTVMHISDRVGYLSGRIRGCPVPSTVFCALMISFGNFARDKKVVLRIFWEGLDEGPRQERKKKQKKSDWILPADRQKASDNIVFDLKFSLKYTKISAHFGDGSVDITKERSDWNTKWENEIRVRK</sequence>
<organism evidence="1 2">
    <name type="scientific">Lophiotrema nucula</name>
    <dbReference type="NCBI Taxonomy" id="690887"/>
    <lineage>
        <taxon>Eukaryota</taxon>
        <taxon>Fungi</taxon>
        <taxon>Dikarya</taxon>
        <taxon>Ascomycota</taxon>
        <taxon>Pezizomycotina</taxon>
        <taxon>Dothideomycetes</taxon>
        <taxon>Pleosporomycetidae</taxon>
        <taxon>Pleosporales</taxon>
        <taxon>Lophiotremataceae</taxon>
        <taxon>Lophiotrema</taxon>
    </lineage>
</organism>
<evidence type="ECO:0000313" key="1">
    <source>
        <dbReference type="EMBL" id="KAF2118194.1"/>
    </source>
</evidence>
<evidence type="ECO:0000313" key="2">
    <source>
        <dbReference type="Proteomes" id="UP000799770"/>
    </source>
</evidence>
<dbReference type="EMBL" id="ML977317">
    <property type="protein sequence ID" value="KAF2118194.1"/>
    <property type="molecule type" value="Genomic_DNA"/>
</dbReference>
<protein>
    <submittedName>
        <fullName evidence="1">Uncharacterized protein</fullName>
    </submittedName>
</protein>
<accession>A0A6A5ZGF8</accession>
<proteinExistence type="predicted"/>
<dbReference type="AlphaFoldDB" id="A0A6A5ZGF8"/>
<name>A0A6A5ZGF8_9PLEO</name>
<dbReference type="Proteomes" id="UP000799770">
    <property type="component" value="Unassembled WGS sequence"/>
</dbReference>
<reference evidence="1" key="1">
    <citation type="journal article" date="2020" name="Stud. Mycol.">
        <title>101 Dothideomycetes genomes: a test case for predicting lifestyles and emergence of pathogens.</title>
        <authorList>
            <person name="Haridas S."/>
            <person name="Albert R."/>
            <person name="Binder M."/>
            <person name="Bloem J."/>
            <person name="Labutti K."/>
            <person name="Salamov A."/>
            <person name="Andreopoulos B."/>
            <person name="Baker S."/>
            <person name="Barry K."/>
            <person name="Bills G."/>
            <person name="Bluhm B."/>
            <person name="Cannon C."/>
            <person name="Castanera R."/>
            <person name="Culley D."/>
            <person name="Daum C."/>
            <person name="Ezra D."/>
            <person name="Gonzalez J."/>
            <person name="Henrissat B."/>
            <person name="Kuo A."/>
            <person name="Liang C."/>
            <person name="Lipzen A."/>
            <person name="Lutzoni F."/>
            <person name="Magnuson J."/>
            <person name="Mondo S."/>
            <person name="Nolan M."/>
            <person name="Ohm R."/>
            <person name="Pangilinan J."/>
            <person name="Park H.-J."/>
            <person name="Ramirez L."/>
            <person name="Alfaro M."/>
            <person name="Sun H."/>
            <person name="Tritt A."/>
            <person name="Yoshinaga Y."/>
            <person name="Zwiers L.-H."/>
            <person name="Turgeon B."/>
            <person name="Goodwin S."/>
            <person name="Spatafora J."/>
            <person name="Crous P."/>
            <person name="Grigoriev I."/>
        </authorList>
    </citation>
    <scope>NUCLEOTIDE SEQUENCE</scope>
    <source>
        <strain evidence="1">CBS 627.86</strain>
    </source>
</reference>
<gene>
    <name evidence="1" type="ORF">BDV96DRAFT_643454</name>
</gene>